<reference evidence="1" key="1">
    <citation type="submission" date="2021-03" db="EMBL/GenBank/DDBJ databases">
        <title>The complete genome sequence of Acetobacter sp. TBRC 12339.</title>
        <authorList>
            <person name="Charoenyingcharoen P."/>
            <person name="Yukphan P."/>
        </authorList>
    </citation>
    <scope>NUCLEOTIDE SEQUENCE</scope>
    <source>
        <strain evidence="1">TBRC 12339</strain>
    </source>
</reference>
<proteinExistence type="predicted"/>
<sequence>MNQSQADRLTGFLQERLPPEAYTDFHDMLEYLLEVSDGAGPDDTEVAMRTVDLLNFLDERLPEDEVNRVRKIIFGTDDQGNAVAQDAALRVKCVMRAEQYAKARVMRATGADVMACDSAADAYRLGLAALGQDAAQVTDDAARSIFEGFVSQRRQRVAASSDLALRLGIKAPRNFG</sequence>
<protein>
    <submittedName>
        <fullName evidence="1">Uncharacterized protein</fullName>
    </submittedName>
</protein>
<evidence type="ECO:0000313" key="1">
    <source>
        <dbReference type="EMBL" id="MBO1323599.1"/>
    </source>
</evidence>
<comment type="caution">
    <text evidence="1">The sequence shown here is derived from an EMBL/GenBank/DDBJ whole genome shotgun (WGS) entry which is preliminary data.</text>
</comment>
<dbReference type="EMBL" id="JAFVMH010000001">
    <property type="protein sequence ID" value="MBO1323599.1"/>
    <property type="molecule type" value="Genomic_DNA"/>
</dbReference>
<keyword evidence="2" id="KW-1185">Reference proteome</keyword>
<accession>A0A939HMJ5</accession>
<dbReference type="Proteomes" id="UP000664073">
    <property type="component" value="Unassembled WGS sequence"/>
</dbReference>
<evidence type="ECO:0000313" key="2">
    <source>
        <dbReference type="Proteomes" id="UP000664073"/>
    </source>
</evidence>
<gene>
    <name evidence="1" type="ORF">J2D77_00315</name>
</gene>
<dbReference type="AlphaFoldDB" id="A0A939HMJ5"/>
<dbReference type="RefSeq" id="WP_207843991.1">
    <property type="nucleotide sequence ID" value="NZ_JAFVMH010000001.1"/>
</dbReference>
<name>A0A939HMJ5_9PROT</name>
<organism evidence="1 2">
    <name type="scientific">Acetobacter garciniae</name>
    <dbReference type="NCBI Taxonomy" id="2817435"/>
    <lineage>
        <taxon>Bacteria</taxon>
        <taxon>Pseudomonadati</taxon>
        <taxon>Pseudomonadota</taxon>
        <taxon>Alphaproteobacteria</taxon>
        <taxon>Acetobacterales</taxon>
        <taxon>Acetobacteraceae</taxon>
        <taxon>Acetobacter</taxon>
    </lineage>
</organism>